<feature type="non-terminal residue" evidence="1">
    <location>
        <position position="148"/>
    </location>
</feature>
<reference evidence="1" key="1">
    <citation type="journal article" date="2015" name="Nature">
        <title>Complex archaea that bridge the gap between prokaryotes and eukaryotes.</title>
        <authorList>
            <person name="Spang A."/>
            <person name="Saw J.H."/>
            <person name="Jorgensen S.L."/>
            <person name="Zaremba-Niedzwiedzka K."/>
            <person name="Martijn J."/>
            <person name="Lind A.E."/>
            <person name="van Eijk R."/>
            <person name="Schleper C."/>
            <person name="Guy L."/>
            <person name="Ettema T.J."/>
        </authorList>
    </citation>
    <scope>NUCLEOTIDE SEQUENCE</scope>
</reference>
<dbReference type="EMBL" id="LAZR01024589">
    <property type="protein sequence ID" value="KKL74636.1"/>
    <property type="molecule type" value="Genomic_DNA"/>
</dbReference>
<proteinExistence type="predicted"/>
<evidence type="ECO:0000313" key="1">
    <source>
        <dbReference type="EMBL" id="KKL74636.1"/>
    </source>
</evidence>
<protein>
    <submittedName>
        <fullName evidence="1">Uncharacterized protein</fullName>
    </submittedName>
</protein>
<dbReference type="AlphaFoldDB" id="A0A0F9F804"/>
<sequence>MSIGAVQAIQIQRFEGYADPRLPIGQWWGATTVTGDASGGIAFMQLNFSEVTTPVLNSNIYNFEAFTYSAQTQADTVGHISAANWVQPPGAGIVSFPYAIRILDTEQPSLSIASAEAYTFLTVFLGSQAQQGTAQVLTFVVFNTNLIL</sequence>
<comment type="caution">
    <text evidence="1">The sequence shown here is derived from an EMBL/GenBank/DDBJ whole genome shotgun (WGS) entry which is preliminary data.</text>
</comment>
<name>A0A0F9F804_9ZZZZ</name>
<accession>A0A0F9F804</accession>
<gene>
    <name evidence="1" type="ORF">LCGC14_2062960</name>
</gene>
<organism evidence="1">
    <name type="scientific">marine sediment metagenome</name>
    <dbReference type="NCBI Taxonomy" id="412755"/>
    <lineage>
        <taxon>unclassified sequences</taxon>
        <taxon>metagenomes</taxon>
        <taxon>ecological metagenomes</taxon>
    </lineage>
</organism>